<dbReference type="EnsemblMetazoa" id="AAEL022122-RA">
    <property type="protein sequence ID" value="AAEL022122-PA"/>
    <property type="gene ID" value="AAEL022122"/>
</dbReference>
<evidence type="ECO:0000256" key="2">
    <source>
        <dbReference type="ARBA" id="ARBA00022692"/>
    </source>
</evidence>
<dbReference type="GO" id="GO:0005774">
    <property type="term" value="C:vacuolar membrane"/>
    <property type="evidence" value="ECO:0007669"/>
    <property type="project" value="TreeGrafter"/>
</dbReference>
<keyword evidence="4" id="KW-0472">Membrane</keyword>
<dbReference type="InterPro" id="IPR013057">
    <property type="entry name" value="AA_transpt_TM"/>
</dbReference>
<organism evidence="6 7">
    <name type="scientific">Aedes aegypti</name>
    <name type="common">Yellowfever mosquito</name>
    <name type="synonym">Culex aegypti</name>
    <dbReference type="NCBI Taxonomy" id="7159"/>
    <lineage>
        <taxon>Eukaryota</taxon>
        <taxon>Metazoa</taxon>
        <taxon>Ecdysozoa</taxon>
        <taxon>Arthropoda</taxon>
        <taxon>Hexapoda</taxon>
        <taxon>Insecta</taxon>
        <taxon>Pterygota</taxon>
        <taxon>Neoptera</taxon>
        <taxon>Endopterygota</taxon>
        <taxon>Diptera</taxon>
        <taxon>Nematocera</taxon>
        <taxon>Culicoidea</taxon>
        <taxon>Culicidae</taxon>
        <taxon>Culicinae</taxon>
        <taxon>Aedini</taxon>
        <taxon>Aedes</taxon>
        <taxon>Stegomyia</taxon>
    </lineage>
</organism>
<keyword evidence="3" id="KW-1133">Transmembrane helix</keyword>
<dbReference type="PANTHER" id="PTHR22950">
    <property type="entry name" value="AMINO ACID TRANSPORTER"/>
    <property type="match status" value="1"/>
</dbReference>
<evidence type="ECO:0000313" key="6">
    <source>
        <dbReference type="EnsemblMetazoa" id="AAEL022122-PA"/>
    </source>
</evidence>
<evidence type="ECO:0000256" key="4">
    <source>
        <dbReference type="ARBA" id="ARBA00023136"/>
    </source>
</evidence>
<keyword evidence="2" id="KW-0812">Transmembrane</keyword>
<accession>A0A6I8TP88</accession>
<dbReference type="AlphaFoldDB" id="A0A6I8TP88"/>
<dbReference type="Proteomes" id="UP000008820">
    <property type="component" value="Chromosome 3"/>
</dbReference>
<keyword evidence="7" id="KW-1185">Reference proteome</keyword>
<comment type="subcellular location">
    <subcellularLocation>
        <location evidence="1">Membrane</location>
        <topology evidence="1">Multi-pass membrane protein</topology>
    </subcellularLocation>
</comment>
<dbReference type="PANTHER" id="PTHR22950:SF494">
    <property type="entry name" value="GH04538P"/>
    <property type="match status" value="1"/>
</dbReference>
<feature type="domain" description="Amino acid transporter transmembrane" evidence="5">
    <location>
        <begin position="26"/>
        <end position="425"/>
    </location>
</feature>
<reference evidence="6" key="2">
    <citation type="submission" date="2020-05" db="UniProtKB">
        <authorList>
            <consortium name="EnsemblMetazoa"/>
        </authorList>
    </citation>
    <scope>IDENTIFICATION</scope>
    <source>
        <strain evidence="6">LVP_AGWG</strain>
    </source>
</reference>
<dbReference type="InParanoid" id="A0A6I8TP88"/>
<name>A0A6I8TP88_AEDAE</name>
<reference evidence="6 7" key="1">
    <citation type="submission" date="2017-06" db="EMBL/GenBank/DDBJ databases">
        <title>Aedes aegypti genome working group (AGWG) sequencing and assembly.</title>
        <authorList>
            <consortium name="Aedes aegypti Genome Working Group (AGWG)"/>
            <person name="Matthews B.J."/>
        </authorList>
    </citation>
    <scope>NUCLEOTIDE SEQUENCE [LARGE SCALE GENOMIC DNA]</scope>
    <source>
        <strain evidence="6 7">LVP_AGWG</strain>
    </source>
</reference>
<proteinExistence type="predicted"/>
<evidence type="ECO:0000259" key="5">
    <source>
        <dbReference type="Pfam" id="PF01490"/>
    </source>
</evidence>
<sequence length="433" mass="48157">MTSVDALHREDGYDPFKHRQVEKPNSTIGTLIHMIKGSLGTGIMAMPLAFKNGGLIFGTIGTIVICVIYTHCVHLLVGTSQKACKKNQTPVLGYSETVHAVFSDGPTKVRRIAKSTMGFVDVMILIQSILTCCLFLVFIAKSLHDVIYNQLDVDWDVRIYILIELIPVVVITQIRELKYLVPFSLIANALLISAIGITLYFILSKPFSLDNRNLWPEWSSVASFASAVLFAIQGIRYVLPVENKMKHPQHFLSSLGVLNIAMAFLISLYTITGFFGYAQYGDKTEGSVTLNLPSENPWAESTRLLSGIGIMFSLGLSYYVPMDIMWSHIHSRLSQKWHNWGQIIVRFTMLVILAAVAIGAPEIGPFVGLVGSFGSSTLAILIPVTLDVIFRWPHGFGRMKWLLWKNGVLFVFGLFILVAGTYFSVKDVVAIYQ</sequence>
<gene>
    <name evidence="6" type="primary">5579843</name>
</gene>
<evidence type="ECO:0000256" key="3">
    <source>
        <dbReference type="ARBA" id="ARBA00022989"/>
    </source>
</evidence>
<dbReference type="GO" id="GO:0015179">
    <property type="term" value="F:L-amino acid transmembrane transporter activity"/>
    <property type="evidence" value="ECO:0007669"/>
    <property type="project" value="TreeGrafter"/>
</dbReference>
<evidence type="ECO:0000313" key="7">
    <source>
        <dbReference type="Proteomes" id="UP000008820"/>
    </source>
</evidence>
<dbReference type="Pfam" id="PF01490">
    <property type="entry name" value="Aa_trans"/>
    <property type="match status" value="1"/>
</dbReference>
<evidence type="ECO:0000256" key="1">
    <source>
        <dbReference type="ARBA" id="ARBA00004141"/>
    </source>
</evidence>
<dbReference type="OrthoDB" id="1684102at2759"/>
<protein>
    <recommendedName>
        <fullName evidence="5">Amino acid transporter transmembrane domain-containing protein</fullName>
    </recommendedName>
</protein>